<proteinExistence type="predicted"/>
<evidence type="ECO:0000313" key="8">
    <source>
        <dbReference type="Proteomes" id="UP000828390"/>
    </source>
</evidence>
<comment type="subcellular location">
    <subcellularLocation>
        <location evidence="1">Membrane</location>
        <topology evidence="1">Multi-pass membrane protein</topology>
    </subcellularLocation>
</comment>
<evidence type="ECO:0000256" key="2">
    <source>
        <dbReference type="ARBA" id="ARBA00022692"/>
    </source>
</evidence>
<reference evidence="7" key="1">
    <citation type="journal article" date="2019" name="bioRxiv">
        <title>The Genome of the Zebra Mussel, Dreissena polymorpha: A Resource for Invasive Species Research.</title>
        <authorList>
            <person name="McCartney M.A."/>
            <person name="Auch B."/>
            <person name="Kono T."/>
            <person name="Mallez S."/>
            <person name="Zhang Y."/>
            <person name="Obille A."/>
            <person name="Becker A."/>
            <person name="Abrahante J.E."/>
            <person name="Garbe J."/>
            <person name="Badalamenti J.P."/>
            <person name="Herman A."/>
            <person name="Mangelson H."/>
            <person name="Liachko I."/>
            <person name="Sullivan S."/>
            <person name="Sone E.D."/>
            <person name="Koren S."/>
            <person name="Silverstein K.A.T."/>
            <person name="Beckman K.B."/>
            <person name="Gohl D.M."/>
        </authorList>
    </citation>
    <scope>NUCLEOTIDE SEQUENCE</scope>
    <source>
        <strain evidence="7">Duluth1</strain>
        <tissue evidence="7">Whole animal</tissue>
    </source>
</reference>
<keyword evidence="4 6" id="KW-0472">Membrane</keyword>
<feature type="transmembrane region" description="Helical" evidence="6">
    <location>
        <begin position="15"/>
        <end position="40"/>
    </location>
</feature>
<keyword evidence="8" id="KW-1185">Reference proteome</keyword>
<feature type="region of interest" description="Disordered" evidence="5">
    <location>
        <begin position="228"/>
        <end position="251"/>
    </location>
</feature>
<sequence>MANSVKYQINPGMRLFWCSLIATISAFFFMFLAFCSPFWYQSWRRVHSPLANVGLWHICLSGYVKPKDPSLQSYVGCWWIHSTFFKDVDNFIMPPWFRACQALVCFEFLCFLASLFLCVCYLVGKWRNAIYKDRERDQGRLVMMHIINAVLLFAGSFLVFIVSLVFAEMARQEDYFPRPWMNYLSWSYGSNVLAGFFSAFGGICLFIRAMIIKEKLFNEDDVDYQKRELGTESESGHTGMMSVKSKGESEV</sequence>
<keyword evidence="2 6" id="KW-0812">Transmembrane</keyword>
<dbReference type="Gene3D" id="1.20.140.150">
    <property type="match status" value="1"/>
</dbReference>
<feature type="transmembrane region" description="Helical" evidence="6">
    <location>
        <begin position="145"/>
        <end position="166"/>
    </location>
</feature>
<dbReference type="Pfam" id="PF13903">
    <property type="entry name" value="Claudin_2"/>
    <property type="match status" value="1"/>
</dbReference>
<keyword evidence="3 6" id="KW-1133">Transmembrane helix</keyword>
<comment type="caution">
    <text evidence="7">The sequence shown here is derived from an EMBL/GenBank/DDBJ whole genome shotgun (WGS) entry which is preliminary data.</text>
</comment>
<name>A0A9D3Z3I1_DREPO</name>
<evidence type="ECO:0000256" key="1">
    <source>
        <dbReference type="ARBA" id="ARBA00004141"/>
    </source>
</evidence>
<evidence type="ECO:0000256" key="4">
    <source>
        <dbReference type="ARBA" id="ARBA00023136"/>
    </source>
</evidence>
<evidence type="ECO:0000256" key="5">
    <source>
        <dbReference type="SAM" id="MobiDB-lite"/>
    </source>
</evidence>
<dbReference type="OrthoDB" id="6140671at2759"/>
<dbReference type="AlphaFoldDB" id="A0A9D3Z3I1"/>
<feature type="transmembrane region" description="Helical" evidence="6">
    <location>
        <begin position="96"/>
        <end position="124"/>
    </location>
</feature>
<organism evidence="7 8">
    <name type="scientific">Dreissena polymorpha</name>
    <name type="common">Zebra mussel</name>
    <name type="synonym">Mytilus polymorpha</name>
    <dbReference type="NCBI Taxonomy" id="45954"/>
    <lineage>
        <taxon>Eukaryota</taxon>
        <taxon>Metazoa</taxon>
        <taxon>Spiralia</taxon>
        <taxon>Lophotrochozoa</taxon>
        <taxon>Mollusca</taxon>
        <taxon>Bivalvia</taxon>
        <taxon>Autobranchia</taxon>
        <taxon>Heteroconchia</taxon>
        <taxon>Euheterodonta</taxon>
        <taxon>Imparidentia</taxon>
        <taxon>Neoheterodontei</taxon>
        <taxon>Myida</taxon>
        <taxon>Dreissenoidea</taxon>
        <taxon>Dreissenidae</taxon>
        <taxon>Dreissena</taxon>
    </lineage>
</organism>
<accession>A0A9D3Z3I1</accession>
<dbReference type="EMBL" id="JAIWYP010000014">
    <property type="protein sequence ID" value="KAH3710096.1"/>
    <property type="molecule type" value="Genomic_DNA"/>
</dbReference>
<dbReference type="GO" id="GO:0016020">
    <property type="term" value="C:membrane"/>
    <property type="evidence" value="ECO:0007669"/>
    <property type="project" value="UniProtKB-SubCell"/>
</dbReference>
<dbReference type="PANTHER" id="PTHR21284:SF12">
    <property type="entry name" value="EG:80H7.2 PROTEIN"/>
    <property type="match status" value="1"/>
</dbReference>
<feature type="transmembrane region" description="Helical" evidence="6">
    <location>
        <begin position="186"/>
        <end position="207"/>
    </location>
</feature>
<dbReference type="InterPro" id="IPR004031">
    <property type="entry name" value="PMP22/EMP/MP20/Claudin"/>
</dbReference>
<protein>
    <submittedName>
        <fullName evidence="7">Uncharacterized protein</fullName>
    </submittedName>
</protein>
<reference evidence="7" key="2">
    <citation type="submission" date="2020-11" db="EMBL/GenBank/DDBJ databases">
        <authorList>
            <person name="McCartney M.A."/>
            <person name="Auch B."/>
            <person name="Kono T."/>
            <person name="Mallez S."/>
            <person name="Becker A."/>
            <person name="Gohl D.M."/>
            <person name="Silverstein K.A.T."/>
            <person name="Koren S."/>
            <person name="Bechman K.B."/>
            <person name="Herman A."/>
            <person name="Abrahante J.E."/>
            <person name="Garbe J."/>
        </authorList>
    </citation>
    <scope>NUCLEOTIDE SEQUENCE</scope>
    <source>
        <strain evidence="7">Duluth1</strain>
        <tissue evidence="7">Whole animal</tissue>
    </source>
</reference>
<dbReference type="Proteomes" id="UP000828390">
    <property type="component" value="Unassembled WGS sequence"/>
</dbReference>
<dbReference type="PANTHER" id="PTHR21284">
    <property type="entry name" value="EG:80H7.2 PROTEIN"/>
    <property type="match status" value="1"/>
</dbReference>
<evidence type="ECO:0000313" key="7">
    <source>
        <dbReference type="EMBL" id="KAH3710096.1"/>
    </source>
</evidence>
<evidence type="ECO:0000256" key="6">
    <source>
        <dbReference type="SAM" id="Phobius"/>
    </source>
</evidence>
<evidence type="ECO:0000256" key="3">
    <source>
        <dbReference type="ARBA" id="ARBA00022989"/>
    </source>
</evidence>
<gene>
    <name evidence="7" type="ORF">DPMN_069562</name>
</gene>